<feature type="region of interest" description="Disordered" evidence="1">
    <location>
        <begin position="265"/>
        <end position="320"/>
    </location>
</feature>
<reference evidence="3 4" key="1">
    <citation type="submission" date="2025-05" db="UniProtKB">
        <authorList>
            <consortium name="RefSeq"/>
        </authorList>
    </citation>
    <scope>IDENTIFICATION</scope>
</reference>
<dbReference type="RefSeq" id="XP_070853823.1">
    <property type="nucleotide sequence ID" value="XM_070997722.1"/>
</dbReference>
<feature type="compositionally biased region" description="Low complexity" evidence="1">
    <location>
        <begin position="270"/>
        <end position="292"/>
    </location>
</feature>
<feature type="compositionally biased region" description="Polar residues" evidence="1">
    <location>
        <begin position="20"/>
        <end position="38"/>
    </location>
</feature>
<feature type="compositionally biased region" description="Polar residues" evidence="1">
    <location>
        <begin position="865"/>
        <end position="880"/>
    </location>
</feature>
<evidence type="ECO:0000313" key="4">
    <source>
        <dbReference type="RefSeq" id="XP_070853824.1"/>
    </source>
</evidence>
<dbReference type="Proteomes" id="UP001652628">
    <property type="component" value="Chromosome X"/>
</dbReference>
<keyword evidence="2" id="KW-1185">Reference proteome</keyword>
<feature type="compositionally biased region" description="Basic and acidic residues" evidence="1">
    <location>
        <begin position="2157"/>
        <end position="2231"/>
    </location>
</feature>
<feature type="compositionally biased region" description="Low complexity" evidence="1">
    <location>
        <begin position="70"/>
        <end position="99"/>
    </location>
</feature>
<feature type="compositionally biased region" description="Low complexity" evidence="1">
    <location>
        <begin position="145"/>
        <end position="162"/>
    </location>
</feature>
<organism evidence="2 5">
    <name type="scientific">Drosophila suzukii</name>
    <name type="common">Spotted-wing drosophila fruit fly</name>
    <dbReference type="NCBI Taxonomy" id="28584"/>
    <lineage>
        <taxon>Eukaryota</taxon>
        <taxon>Metazoa</taxon>
        <taxon>Ecdysozoa</taxon>
        <taxon>Arthropoda</taxon>
        <taxon>Hexapoda</taxon>
        <taxon>Insecta</taxon>
        <taxon>Pterygota</taxon>
        <taxon>Neoptera</taxon>
        <taxon>Endopterygota</taxon>
        <taxon>Diptera</taxon>
        <taxon>Brachycera</taxon>
        <taxon>Muscomorpha</taxon>
        <taxon>Ephydroidea</taxon>
        <taxon>Drosophilidae</taxon>
        <taxon>Drosophila</taxon>
        <taxon>Sophophora</taxon>
    </lineage>
</organism>
<feature type="compositionally biased region" description="Low complexity" evidence="1">
    <location>
        <begin position="1169"/>
        <end position="1188"/>
    </location>
</feature>
<accession>A0ABM4TV27</accession>
<feature type="compositionally biased region" description="Polar residues" evidence="1">
    <location>
        <begin position="1209"/>
        <end position="1219"/>
    </location>
</feature>
<evidence type="ECO:0000313" key="5">
    <source>
        <dbReference type="RefSeq" id="XP_070853825.1"/>
    </source>
</evidence>
<feature type="compositionally biased region" description="Polar residues" evidence="1">
    <location>
        <begin position="949"/>
        <end position="960"/>
    </location>
</feature>
<feature type="region of interest" description="Disordered" evidence="1">
    <location>
        <begin position="2409"/>
        <end position="2479"/>
    </location>
</feature>
<evidence type="ECO:0000256" key="1">
    <source>
        <dbReference type="SAM" id="MobiDB-lite"/>
    </source>
</evidence>
<feature type="compositionally biased region" description="Acidic residues" evidence="1">
    <location>
        <begin position="445"/>
        <end position="454"/>
    </location>
</feature>
<feature type="region of interest" description="Disordered" evidence="1">
    <location>
        <begin position="221"/>
        <end position="242"/>
    </location>
</feature>
<feature type="compositionally biased region" description="Low complexity" evidence="1">
    <location>
        <begin position="1985"/>
        <end position="1994"/>
    </location>
</feature>
<feature type="region of interest" description="Disordered" evidence="1">
    <location>
        <begin position="1169"/>
        <end position="1219"/>
    </location>
</feature>
<dbReference type="InterPro" id="IPR052824">
    <property type="entry name" value="m6A_RNA_Methylation_Regulator"/>
</dbReference>
<feature type="region of interest" description="Disordered" evidence="1">
    <location>
        <begin position="568"/>
        <end position="618"/>
    </location>
</feature>
<dbReference type="PANTHER" id="PTHR13585:SF19">
    <property type="entry name" value="ZINC FINGER CCCH DOMAIN-CONTAINING PROTEIN 13"/>
    <property type="match status" value="1"/>
</dbReference>
<dbReference type="RefSeq" id="XP_070853824.1">
    <property type="nucleotide sequence ID" value="XM_070997723.1"/>
</dbReference>
<feature type="region of interest" description="Disordered" evidence="1">
    <location>
        <begin position="1364"/>
        <end position="1393"/>
    </location>
</feature>
<protein>
    <submittedName>
        <fullName evidence="3 4">Streptococcal hemagglutinin isoform X1</fullName>
    </submittedName>
</protein>
<feature type="region of interest" description="Disordered" evidence="1">
    <location>
        <begin position="642"/>
        <end position="717"/>
    </location>
</feature>
<feature type="region of interest" description="Disordered" evidence="1">
    <location>
        <begin position="387"/>
        <end position="483"/>
    </location>
</feature>
<feature type="compositionally biased region" description="Low complexity" evidence="1">
    <location>
        <begin position="670"/>
        <end position="697"/>
    </location>
</feature>
<feature type="region of interest" description="Disordered" evidence="1">
    <location>
        <begin position="345"/>
        <end position="374"/>
    </location>
</feature>
<gene>
    <name evidence="3 4 5" type="primary">tay</name>
</gene>
<dbReference type="GeneID" id="108018848"/>
<feature type="region of interest" description="Disordered" evidence="1">
    <location>
        <begin position="865"/>
        <end position="885"/>
    </location>
</feature>
<feature type="compositionally biased region" description="Low complexity" evidence="1">
    <location>
        <begin position="2243"/>
        <end position="2255"/>
    </location>
</feature>
<dbReference type="RefSeq" id="XP_070853825.1">
    <property type="nucleotide sequence ID" value="XM_070997724.1"/>
</dbReference>
<feature type="compositionally biased region" description="Polar residues" evidence="1">
    <location>
        <begin position="698"/>
        <end position="717"/>
    </location>
</feature>
<feature type="compositionally biased region" description="Low complexity" evidence="1">
    <location>
        <begin position="49"/>
        <end position="62"/>
    </location>
</feature>
<evidence type="ECO:0000313" key="3">
    <source>
        <dbReference type="RefSeq" id="XP_070853823.1"/>
    </source>
</evidence>
<feature type="region of interest" description="Disordered" evidence="1">
    <location>
        <begin position="2136"/>
        <end position="2263"/>
    </location>
</feature>
<feature type="region of interest" description="Disordered" evidence="1">
    <location>
        <begin position="1555"/>
        <end position="1597"/>
    </location>
</feature>
<feature type="compositionally biased region" description="Low complexity" evidence="1">
    <location>
        <begin position="1555"/>
        <end position="1570"/>
    </location>
</feature>
<feature type="region of interest" description="Disordered" evidence="1">
    <location>
        <begin position="1"/>
        <end position="102"/>
    </location>
</feature>
<evidence type="ECO:0000313" key="2">
    <source>
        <dbReference type="Proteomes" id="UP001652628"/>
    </source>
</evidence>
<feature type="compositionally biased region" description="Low complexity" evidence="1">
    <location>
        <begin position="1030"/>
        <end position="1044"/>
    </location>
</feature>
<name>A0ABM4TV27_DROSZ</name>
<feature type="region of interest" description="Disordered" evidence="1">
    <location>
        <begin position="940"/>
        <end position="968"/>
    </location>
</feature>
<proteinExistence type="predicted"/>
<dbReference type="PANTHER" id="PTHR13585">
    <property type="entry name" value="CHASCON, ISOFORM D-RELATED"/>
    <property type="match status" value="1"/>
</dbReference>
<feature type="compositionally biased region" description="Gly residues" evidence="1">
    <location>
        <begin position="345"/>
        <end position="364"/>
    </location>
</feature>
<feature type="compositionally biased region" description="Low complexity" evidence="1">
    <location>
        <begin position="2436"/>
        <end position="2463"/>
    </location>
</feature>
<feature type="compositionally biased region" description="Basic and acidic residues" evidence="1">
    <location>
        <begin position="302"/>
        <end position="312"/>
    </location>
</feature>
<feature type="compositionally biased region" description="Polar residues" evidence="1">
    <location>
        <begin position="652"/>
        <end position="669"/>
    </location>
</feature>
<feature type="region of interest" description="Disordered" evidence="1">
    <location>
        <begin position="131"/>
        <end position="169"/>
    </location>
</feature>
<feature type="region of interest" description="Disordered" evidence="1">
    <location>
        <begin position="1977"/>
        <end position="2010"/>
    </location>
</feature>
<feature type="compositionally biased region" description="Low complexity" evidence="1">
    <location>
        <begin position="579"/>
        <end position="618"/>
    </location>
</feature>
<feature type="compositionally biased region" description="Low complexity" evidence="1">
    <location>
        <begin position="397"/>
        <end position="413"/>
    </location>
</feature>
<feature type="compositionally biased region" description="Polar residues" evidence="1">
    <location>
        <begin position="1015"/>
        <end position="1024"/>
    </location>
</feature>
<sequence length="2535" mass="262129">MDTSNASAKSKTSASGGSSINGLGTQIKHISSQDIGSNSVSVQDEKSESSSSSSSSSSSPQSTLHPVVGQHQNPTLNQNHQLNPNQSQNQNQNPSQSQSISKGSTTALAVLHLPPPTATALVQASANIPDLGSMPRARPSFVSNSTSTTSSSTTTSSSSSTTDGGKPMAVAAIPPESISTSEPTCCPPASAVNSMASACDFDSDTELSIVAAAAAVSAASAGIDSRSPSSPPPAPASALMPNLSSSAGGGAATMAGNQAGFGTGSGTLVGNTNGHSNTSSSSTHLSLNAKQQRQQKRRRERAQRLQAERDSRCNASSLGGTFIAGSSVGAGSAMSATNGSQGGAGVGGGVGPGGGLVTPSGGGSAAMTMGNGSTAGPGNNNGMIYHINSAGSMGEDSNNSNGNFTSSSNGSNNLLPPTDSIASLLLNPPHSPECNSGLMATPSDSEGESLDEDLLSTSSSSTLLLPRDKPPPRPPPPVRRKLPRSPVLEEEIIDGFAILEFKTYEDLEFAIKLGQKRKEKRLSALDELTCTYSIEEMKIPKVIDTGQSQPLRVTSLSTLTVNNNNLNLKDNPQPLHRAGNVMGSNNNVNNNNNNNSNNNNNNNNSIASNGPNANSNSNSNSMANVVYLLPSVNIGNVLEAETEPRDHWRSEYGQQQDQLQSDNSAVNSKSNNLSDDNQMSNSNSNNTSSSHQINHTNQASKQPAEGNSNAAAKIQVNSSAVSSSTRFMENDNDSLMLDISLPPLGVGGAVSSSSSSHSHDHIDVGMIHASCTGGDAKKSHNSPATSSSTVDQLHVTKTLPTHTHQLNNLISSDLTAAAAASANNNHLGVCKLGGSQSAQVVKKSNGLENMETVTTSATCRSLEIQESPSVPAQSFGPSSSIKKENEQSDLLNDASINCSSNSKGNNIVSIFKRLNPTVLTLLFFQCDNVSNDKKNSEQIFDIDNPPTPMNVSNTSSCQDRSTSRKLSDLPHLKKKSAACGDGGTTFSGVPFAPSMGTVTAGTSETPDGSKALNIKNTSESSSQGKGALHVGASVSTSSATAGESGNRELGMLQKSTPEKTLYPSMCVPPSVSAVQFPNVGLSAGNEKCVSTVASDIDQKIMFSAKTTVSNGLSSGVQRSMVPLLSAAPSPAAVTLASPFGAHMTTPNASGLSILSSASSVILASSIKSNDNFSRSNSSSSSSNNNGSSNGQGQLPSSVVGLPSTPEIAKNNSAPTSSPTNPIVNGFLSVYPPASNATSSAVTTSTLPRVSPNASNKLVPPPVVSTSISINPNYVGIPSGGATSTSGMGKVVFGAGGNAIVGTGSPLLFPGAPPAPISHVATGVPMIIQAPPYRAPYGNYPLYAPYSGLTHGSYLPPVLPVAASNIPPPAQHRSSDSRNSRESPAAMKANPSNMAMSVSMTPNLRSITPLNNSCAISSGSSQPVVTVVPSVANSSQALSLSNPHISHSHHVPVYATGAFSSAAAGTTGPNSGLSTLAVTSLSSSSAPQSHFPQSQQMLSQSGNFSSVSHMLATHSMPSQNQPLVRCGNALYSSASAAASNFSPSVLAVQSLTTAVTSSSSSPSTSSASSSVIQKVISPKGESPCNKDRDPSYSTNMRSHGASTILPPVVSQGMSMGSSFCGIAPGQYGGTGTPVLSSSSSMPPGLGNLSYSSKAALWLNSPANAVVTTCAPSTPIVSSGSARPTPPLSNCSSMGIGMVNAASTARSSCNAISPLSIPATAGIHVSATNPSFQSSSNYFPAPLAPPPSSPSPATSSAAIISSSASQFPAVSHSMSSIVTTAGATTTTASSLSQPTVAAISNPVTNAPHPFSAESLFQPSKNDQADLLRRELDSRFLDRSGLAVTPTPPSSTYLRTDLQHQQHAHLHQHPQLLPPVSASSTPLTAVQPSSGQIFPPPLFKDISKMSSVDPQFYRTGMGLPTGGYSGYTSAGLLHSGLGGPTPFMPPNHLTSFAPKKTGRWNAMHVRIAWEIYYHQNKQSSEKTGFPTASSNASSISAPIPPGNLISGGGGMPSGANTPGNNVAAIPAVGGGVLVSNGPGSVLGMKTTPNMGLNTPPQHILHRANEMPPSAAFASSLPGRLAFESPLAASFIGAPPSHIGTAVSPFGRYVTTPFGFTGLTHFGGHLDSWRTNAMQRSVAYHPSSAAASPNWPVKTDPGLDNARREAEERERELRDREQRERDRQRREREERERKEKEEKLKREQQERERERERDRKERERERREIERREMERERMLQQQRINESNKQAAVQAAAASAAPVRDRSPHRNVGEMNTEIRIKEEHPRTKDEQDVMLLRASAAAVGVGDPRYHSSSLAAAQANAAAAAAHHHHANFMAASRHGLAPPPSHLTRTMMPPTLSVGHFGAPAPPGWGIDPYRDPYPILRYNPIMEAALRHEAEERQKAINIYAAQSAAHLRSKEPSPIPPSVGSLGPPPPHHRMQIVSGGVVQSSGVQQPGPPNQQQQQQHSGGPTMGKNPGPQAPGSIPVQHMISVDSMGQQSVTAKKEADHTMGIVSNAGGVGLSSVPGGVIGISPVSSVAPSR</sequence>
<feature type="region of interest" description="Disordered" evidence="1">
    <location>
        <begin position="1015"/>
        <end position="1045"/>
    </location>
</feature>
<feature type="compositionally biased region" description="Low complexity" evidence="1">
    <location>
        <begin position="1"/>
        <end position="18"/>
    </location>
</feature>
<feature type="compositionally biased region" description="Low complexity" evidence="1">
    <location>
        <begin position="455"/>
        <end position="465"/>
    </location>
</feature>